<feature type="non-terminal residue" evidence="1">
    <location>
        <position position="166"/>
    </location>
</feature>
<name>A0ACA9MHX0_9GLOM</name>
<organism evidence="1 2">
    <name type="scientific">Cetraspora pellucida</name>
    <dbReference type="NCBI Taxonomy" id="1433469"/>
    <lineage>
        <taxon>Eukaryota</taxon>
        <taxon>Fungi</taxon>
        <taxon>Fungi incertae sedis</taxon>
        <taxon>Mucoromycota</taxon>
        <taxon>Glomeromycotina</taxon>
        <taxon>Glomeromycetes</taxon>
        <taxon>Diversisporales</taxon>
        <taxon>Gigasporaceae</taxon>
        <taxon>Cetraspora</taxon>
    </lineage>
</organism>
<accession>A0ACA9MHX0</accession>
<comment type="caution">
    <text evidence="1">The sequence shown here is derived from an EMBL/GenBank/DDBJ whole genome shotgun (WGS) entry which is preliminary data.</text>
</comment>
<dbReference type="Proteomes" id="UP000789366">
    <property type="component" value="Unassembled WGS sequence"/>
</dbReference>
<reference evidence="1" key="1">
    <citation type="submission" date="2021-06" db="EMBL/GenBank/DDBJ databases">
        <authorList>
            <person name="Kallberg Y."/>
            <person name="Tangrot J."/>
            <person name="Rosling A."/>
        </authorList>
    </citation>
    <scope>NUCLEOTIDE SEQUENCE</scope>
    <source>
        <strain evidence="1">28 12/20/2015</strain>
    </source>
</reference>
<keyword evidence="2" id="KW-1185">Reference proteome</keyword>
<protein>
    <submittedName>
        <fullName evidence="1">7447_t:CDS:1</fullName>
    </submittedName>
</protein>
<evidence type="ECO:0000313" key="1">
    <source>
        <dbReference type="EMBL" id="CAG8587273.1"/>
    </source>
</evidence>
<dbReference type="EMBL" id="CAJVPW010007917">
    <property type="protein sequence ID" value="CAG8587273.1"/>
    <property type="molecule type" value="Genomic_DNA"/>
</dbReference>
<evidence type="ECO:0000313" key="2">
    <source>
        <dbReference type="Proteomes" id="UP000789366"/>
    </source>
</evidence>
<proteinExistence type="predicted"/>
<gene>
    <name evidence="1" type="ORF">SPELUC_LOCUS6610</name>
</gene>
<sequence length="166" mass="19462">MPKRQRQFDKRISNLGIIDSQLHYGVWSRVWWEEVDIELETGTKHFIIPYRLYMRIECDINSKTFIITVLTDVQNSLKPGFQYICDEVKSNFESSLSKAINICYQQIFKTKTEYSGLAVIGFDSENIIQQLIADVIFFPIFLRIDNKFNVVISNIGDLDENRFYGV</sequence>